<dbReference type="EMBL" id="CP071793">
    <property type="protein sequence ID" value="QTD50577.1"/>
    <property type="molecule type" value="Genomic_DNA"/>
</dbReference>
<feature type="domain" description="Response regulatory" evidence="3">
    <location>
        <begin position="19"/>
        <end position="140"/>
    </location>
</feature>
<dbReference type="InterPro" id="IPR000700">
    <property type="entry name" value="PAS-assoc_C"/>
</dbReference>
<dbReference type="AlphaFoldDB" id="A0A8A4TM81"/>
<dbReference type="Pfam" id="PF08447">
    <property type="entry name" value="PAS_3"/>
    <property type="match status" value="1"/>
</dbReference>
<dbReference type="InterPro" id="IPR036890">
    <property type="entry name" value="HATPase_C_sf"/>
</dbReference>
<dbReference type="NCBIfam" id="TIGR00229">
    <property type="entry name" value="sensory_box"/>
    <property type="match status" value="1"/>
</dbReference>
<dbReference type="PROSITE" id="PS50113">
    <property type="entry name" value="PAC"/>
    <property type="match status" value="1"/>
</dbReference>
<dbReference type="Proteomes" id="UP000663929">
    <property type="component" value="Chromosome"/>
</dbReference>
<dbReference type="Pfam" id="PF00072">
    <property type="entry name" value="Response_reg"/>
    <property type="match status" value="1"/>
</dbReference>
<dbReference type="Gene3D" id="3.30.450.20">
    <property type="entry name" value="PAS domain"/>
    <property type="match status" value="2"/>
</dbReference>
<dbReference type="GO" id="GO:0000160">
    <property type="term" value="P:phosphorelay signal transduction system"/>
    <property type="evidence" value="ECO:0007669"/>
    <property type="project" value="InterPro"/>
</dbReference>
<dbReference type="InterPro" id="IPR013655">
    <property type="entry name" value="PAS_fold_3"/>
</dbReference>
<feature type="domain" description="PAC" evidence="4">
    <location>
        <begin position="241"/>
        <end position="293"/>
    </location>
</feature>
<dbReference type="InterPro" id="IPR003594">
    <property type="entry name" value="HATPase_dom"/>
</dbReference>
<name>A0A8A4TM81_SULCO</name>
<dbReference type="PANTHER" id="PTHR43065:SF23">
    <property type="entry name" value="SENSOR HISTIDINE KINASE PDTAS"/>
    <property type="match status" value="1"/>
</dbReference>
<protein>
    <submittedName>
        <fullName evidence="5">PAS domain-containing protein</fullName>
    </submittedName>
</protein>
<dbReference type="SMART" id="SM00091">
    <property type="entry name" value="PAS"/>
    <property type="match status" value="2"/>
</dbReference>
<feature type="modified residue" description="4-aspartylphosphate" evidence="1">
    <location>
        <position position="75"/>
    </location>
</feature>
<dbReference type="InterPro" id="IPR001610">
    <property type="entry name" value="PAC"/>
</dbReference>
<feature type="domain" description="Histidine kinase" evidence="2">
    <location>
        <begin position="440"/>
        <end position="629"/>
    </location>
</feature>
<proteinExistence type="predicted"/>
<evidence type="ECO:0000259" key="2">
    <source>
        <dbReference type="PROSITE" id="PS50109"/>
    </source>
</evidence>
<keyword evidence="1" id="KW-0597">Phosphoprotein</keyword>
<dbReference type="CDD" id="cd00130">
    <property type="entry name" value="PAS"/>
    <property type="match status" value="1"/>
</dbReference>
<dbReference type="PROSITE" id="PS50110">
    <property type="entry name" value="RESPONSE_REGULATORY"/>
    <property type="match status" value="1"/>
</dbReference>
<evidence type="ECO:0000259" key="4">
    <source>
        <dbReference type="PROSITE" id="PS50113"/>
    </source>
</evidence>
<dbReference type="Gene3D" id="3.30.565.10">
    <property type="entry name" value="Histidine kinase-like ATPase, C-terminal domain"/>
    <property type="match status" value="1"/>
</dbReference>
<dbReference type="InterPro" id="IPR005467">
    <property type="entry name" value="His_kinase_dom"/>
</dbReference>
<evidence type="ECO:0000259" key="3">
    <source>
        <dbReference type="PROSITE" id="PS50110"/>
    </source>
</evidence>
<dbReference type="Gene3D" id="3.40.50.2300">
    <property type="match status" value="1"/>
</dbReference>
<dbReference type="SUPFAM" id="SSF55874">
    <property type="entry name" value="ATPase domain of HSP90 chaperone/DNA topoisomerase II/histidine kinase"/>
    <property type="match status" value="1"/>
</dbReference>
<dbReference type="RefSeq" id="WP_237380396.1">
    <property type="nucleotide sequence ID" value="NZ_CP071793.1"/>
</dbReference>
<dbReference type="SMART" id="SM00448">
    <property type="entry name" value="REC"/>
    <property type="match status" value="1"/>
</dbReference>
<dbReference type="InterPro" id="IPR001789">
    <property type="entry name" value="Sig_transdc_resp-reg_receiver"/>
</dbReference>
<dbReference type="SUPFAM" id="SSF52172">
    <property type="entry name" value="CheY-like"/>
    <property type="match status" value="1"/>
</dbReference>
<gene>
    <name evidence="5" type="ORF">J3U87_33755</name>
</gene>
<dbReference type="SMART" id="SM00086">
    <property type="entry name" value="PAC"/>
    <property type="match status" value="1"/>
</dbReference>
<accession>A0A8A4TM81</accession>
<dbReference type="KEGG" id="scor:J3U87_33755"/>
<evidence type="ECO:0000313" key="5">
    <source>
        <dbReference type="EMBL" id="QTD50577.1"/>
    </source>
</evidence>
<sequence>MNATGESGSVIHQMADEIKVLMVEDDPEDAHLIRTYLEKSRSSYYWGRLELFWVTRLDEALSELAQGEFQLILLDLNLPDGEGIANIEMVRQHAHQAALIVLTGFDEEPVALDAMRHGAQDFLIKGEINERNLYRVFFQGIERHRLVTRLNEQLAQHGQALKELARSEELFRLITETIREVFWISSPDGQEMHYCSQRYEETWGRPVSELLQLPMTWMECVVEQDRPAVEKAMSNLAGGGYDVEYRIRRPDGEVSWIRDRGFPSRSETGEVERIVGLAEDITDIKRSQEEVLKSRHFFHDVLDSLTAPIGVLDRHGKLEAVNRAWNRLRLYSPLVGSHIEVGCHYLETCRQSFEKNPDSLIGVALEKVLRSIEGVLDGSQEGDLIQYGLGAPPADAWFQLKITRASSGRVILAHEAITDQKRAEIELRRSLVEKDALLREVHHRVKNNLQIIASLLFLQSKHIQHPETIQTLLESQNRIRSMAMIHEMLYRATSFSQIDFCQYVRQLVGVLVHLYHRERIPIEVPHSLVNLTVEKAVPCGLVVNELVTNALKHAFPDGRQGRILVRLEEFETSYRIEVEDEGIGIREDILEQDIQSLGLKLVDVLVKQLHGTWEFVPAEGTFVRIEFPK</sequence>
<evidence type="ECO:0000256" key="1">
    <source>
        <dbReference type="PROSITE-ProRule" id="PRU00169"/>
    </source>
</evidence>
<keyword evidence="6" id="KW-1185">Reference proteome</keyword>
<evidence type="ECO:0000313" key="6">
    <source>
        <dbReference type="Proteomes" id="UP000663929"/>
    </source>
</evidence>
<dbReference type="PROSITE" id="PS50109">
    <property type="entry name" value="HIS_KIN"/>
    <property type="match status" value="1"/>
</dbReference>
<dbReference type="InterPro" id="IPR000014">
    <property type="entry name" value="PAS"/>
</dbReference>
<dbReference type="Pfam" id="PF02518">
    <property type="entry name" value="HATPase_c"/>
    <property type="match status" value="1"/>
</dbReference>
<dbReference type="InterPro" id="IPR011495">
    <property type="entry name" value="Sig_transdc_His_kin_sub2_dim/P"/>
</dbReference>
<dbReference type="SUPFAM" id="SSF55785">
    <property type="entry name" value="PYP-like sensor domain (PAS domain)"/>
    <property type="match status" value="2"/>
</dbReference>
<dbReference type="CDD" id="cd00156">
    <property type="entry name" value="REC"/>
    <property type="match status" value="1"/>
</dbReference>
<dbReference type="InterPro" id="IPR035965">
    <property type="entry name" value="PAS-like_dom_sf"/>
</dbReference>
<dbReference type="PANTHER" id="PTHR43065">
    <property type="entry name" value="SENSOR HISTIDINE KINASE"/>
    <property type="match status" value="1"/>
</dbReference>
<dbReference type="Pfam" id="PF07568">
    <property type="entry name" value="HisKA_2"/>
    <property type="match status" value="1"/>
</dbReference>
<dbReference type="InterPro" id="IPR011006">
    <property type="entry name" value="CheY-like_superfamily"/>
</dbReference>
<reference evidence="5" key="1">
    <citation type="submission" date="2021-03" db="EMBL/GenBank/DDBJ databases">
        <title>Acanthopleuribacteraceae sp. M133.</title>
        <authorList>
            <person name="Wang G."/>
        </authorList>
    </citation>
    <scope>NUCLEOTIDE SEQUENCE</scope>
    <source>
        <strain evidence="5">M133</strain>
    </source>
</reference>
<organism evidence="5 6">
    <name type="scientific">Sulfidibacter corallicola</name>
    <dbReference type="NCBI Taxonomy" id="2818388"/>
    <lineage>
        <taxon>Bacteria</taxon>
        <taxon>Pseudomonadati</taxon>
        <taxon>Acidobacteriota</taxon>
        <taxon>Holophagae</taxon>
        <taxon>Acanthopleuribacterales</taxon>
        <taxon>Acanthopleuribacteraceae</taxon>
        <taxon>Sulfidibacter</taxon>
    </lineage>
</organism>
<dbReference type="SMART" id="SM00387">
    <property type="entry name" value="HATPase_c"/>
    <property type="match status" value="1"/>
</dbReference>